<proteinExistence type="predicted"/>
<keyword evidence="3" id="KW-0378">Hydrolase</keyword>
<evidence type="ECO:0000256" key="5">
    <source>
        <dbReference type="ARBA" id="ARBA00023242"/>
    </source>
</evidence>
<dbReference type="InterPro" id="IPR027417">
    <property type="entry name" value="P-loop_NTPase"/>
</dbReference>
<dbReference type="InterPro" id="IPR044567">
    <property type="entry name" value="CLSY/DRD1"/>
</dbReference>
<dbReference type="Proteomes" id="UP000006729">
    <property type="component" value="Chromosome 4"/>
</dbReference>
<evidence type="ECO:0000313" key="9">
    <source>
        <dbReference type="Proteomes" id="UP000006729"/>
    </source>
</evidence>
<keyword evidence="3" id="KW-0347">Helicase</keyword>
<protein>
    <recommendedName>
        <fullName evidence="7">SNF2 N-terminal domain-containing protein</fullName>
    </recommendedName>
</protein>
<keyword evidence="9" id="KW-1185">Reference proteome</keyword>
<evidence type="ECO:0000259" key="7">
    <source>
        <dbReference type="Pfam" id="PF00176"/>
    </source>
</evidence>
<dbReference type="PANTHER" id="PTHR45821:SF1">
    <property type="entry name" value="ATP-DEPENDENT HELICASE FAMILY PROTEIN-RELATED"/>
    <property type="match status" value="1"/>
</dbReference>
<dbReference type="STRING" id="3694.A0A3N7G6C1"/>
<organism evidence="8 9">
    <name type="scientific">Populus trichocarpa</name>
    <name type="common">Western balsam poplar</name>
    <name type="synonym">Populus balsamifera subsp. trichocarpa</name>
    <dbReference type="NCBI Taxonomy" id="3694"/>
    <lineage>
        <taxon>Eukaryota</taxon>
        <taxon>Viridiplantae</taxon>
        <taxon>Streptophyta</taxon>
        <taxon>Embryophyta</taxon>
        <taxon>Tracheophyta</taxon>
        <taxon>Spermatophyta</taxon>
        <taxon>Magnoliopsida</taxon>
        <taxon>eudicotyledons</taxon>
        <taxon>Gunneridae</taxon>
        <taxon>Pentapetalae</taxon>
        <taxon>rosids</taxon>
        <taxon>fabids</taxon>
        <taxon>Malpighiales</taxon>
        <taxon>Salicaceae</taxon>
        <taxon>Saliceae</taxon>
        <taxon>Populus</taxon>
    </lineage>
</organism>
<sequence>MIMVMFVAFVELFIGAFVELCLSHLKGSYAREPKNIQDREPADLTPFGAKLPGNKLMETEISAHPKHRKKMKAHQVEVFKFLCSNLLADDPGGCILAHAPGSGKTFIVISFIKSFLAKNPDGRPLVVMPKGILDTWKKEFATWQVEDIPLIDFYSSKADKRSRQLDVLEQWVKQRSILFLGYKQFSVIVSEV</sequence>
<accession>A0A3N7G6C1</accession>
<dbReference type="Pfam" id="PF00176">
    <property type="entry name" value="SNF2-rel_dom"/>
    <property type="match status" value="1"/>
</dbReference>
<feature type="domain" description="SNF2 N-terminal" evidence="7">
    <location>
        <begin position="74"/>
        <end position="178"/>
    </location>
</feature>
<evidence type="ECO:0000256" key="6">
    <source>
        <dbReference type="SAM" id="SignalP"/>
    </source>
</evidence>
<evidence type="ECO:0000313" key="8">
    <source>
        <dbReference type="EMBL" id="RQO89408.1"/>
    </source>
</evidence>
<dbReference type="GO" id="GO:0004386">
    <property type="term" value="F:helicase activity"/>
    <property type="evidence" value="ECO:0007669"/>
    <property type="project" value="UniProtKB-KW"/>
</dbReference>
<dbReference type="GO" id="GO:0005634">
    <property type="term" value="C:nucleus"/>
    <property type="evidence" value="ECO:0007669"/>
    <property type="project" value="UniProtKB-SubCell"/>
</dbReference>
<dbReference type="PANTHER" id="PTHR45821">
    <property type="entry name" value="SNF2 DOMAIN-CONTAINING PROTEIN CLASSY 2-RELATED"/>
    <property type="match status" value="1"/>
</dbReference>
<keyword evidence="4" id="KW-0067">ATP-binding</keyword>
<dbReference type="GO" id="GO:0080188">
    <property type="term" value="P:gene silencing by siRNA-directed DNA methylation"/>
    <property type="evidence" value="ECO:0007669"/>
    <property type="project" value="InterPro"/>
</dbReference>
<evidence type="ECO:0000256" key="1">
    <source>
        <dbReference type="ARBA" id="ARBA00004123"/>
    </source>
</evidence>
<keyword evidence="6" id="KW-0732">Signal</keyword>
<reference evidence="8 9" key="1">
    <citation type="journal article" date="2006" name="Science">
        <title>The genome of black cottonwood, Populus trichocarpa (Torr. &amp; Gray).</title>
        <authorList>
            <person name="Tuskan G.A."/>
            <person name="Difazio S."/>
            <person name="Jansson S."/>
            <person name="Bohlmann J."/>
            <person name="Grigoriev I."/>
            <person name="Hellsten U."/>
            <person name="Putnam N."/>
            <person name="Ralph S."/>
            <person name="Rombauts S."/>
            <person name="Salamov A."/>
            <person name="Schein J."/>
            <person name="Sterck L."/>
            <person name="Aerts A."/>
            <person name="Bhalerao R.R."/>
            <person name="Bhalerao R.P."/>
            <person name="Blaudez D."/>
            <person name="Boerjan W."/>
            <person name="Brun A."/>
            <person name="Brunner A."/>
            <person name="Busov V."/>
            <person name="Campbell M."/>
            <person name="Carlson J."/>
            <person name="Chalot M."/>
            <person name="Chapman J."/>
            <person name="Chen G.L."/>
            <person name="Cooper D."/>
            <person name="Coutinho P.M."/>
            <person name="Couturier J."/>
            <person name="Covert S."/>
            <person name="Cronk Q."/>
            <person name="Cunningham R."/>
            <person name="Davis J."/>
            <person name="Degroeve S."/>
            <person name="Dejardin A."/>
            <person name="Depamphilis C."/>
            <person name="Detter J."/>
            <person name="Dirks B."/>
            <person name="Dubchak I."/>
            <person name="Duplessis S."/>
            <person name="Ehlting J."/>
            <person name="Ellis B."/>
            <person name="Gendler K."/>
            <person name="Goodstein D."/>
            <person name="Gribskov M."/>
            <person name="Grimwood J."/>
            <person name="Groover A."/>
            <person name="Gunter L."/>
            <person name="Hamberger B."/>
            <person name="Heinze B."/>
            <person name="Helariutta Y."/>
            <person name="Henrissat B."/>
            <person name="Holligan D."/>
            <person name="Holt R."/>
            <person name="Huang W."/>
            <person name="Islam-Faridi N."/>
            <person name="Jones S."/>
            <person name="Jones-Rhoades M."/>
            <person name="Jorgensen R."/>
            <person name="Joshi C."/>
            <person name="Kangasjarvi J."/>
            <person name="Karlsson J."/>
            <person name="Kelleher C."/>
            <person name="Kirkpatrick R."/>
            <person name="Kirst M."/>
            <person name="Kohler A."/>
            <person name="Kalluri U."/>
            <person name="Larimer F."/>
            <person name="Leebens-Mack J."/>
            <person name="Leple J.C."/>
            <person name="Locascio P."/>
            <person name="Lou Y."/>
            <person name="Lucas S."/>
            <person name="Martin F."/>
            <person name="Montanini B."/>
            <person name="Napoli C."/>
            <person name="Nelson D.R."/>
            <person name="Nelson C."/>
            <person name="Nieminen K."/>
            <person name="Nilsson O."/>
            <person name="Pereda V."/>
            <person name="Peter G."/>
            <person name="Philippe R."/>
            <person name="Pilate G."/>
            <person name="Poliakov A."/>
            <person name="Razumovskaya J."/>
            <person name="Richardson P."/>
            <person name="Rinaldi C."/>
            <person name="Ritland K."/>
            <person name="Rouze P."/>
            <person name="Ryaboy D."/>
            <person name="Schmutz J."/>
            <person name="Schrader J."/>
            <person name="Segerman B."/>
            <person name="Shin H."/>
            <person name="Siddiqui A."/>
            <person name="Sterky F."/>
            <person name="Terry A."/>
            <person name="Tsai C.J."/>
            <person name="Uberbacher E."/>
            <person name="Unneberg P."/>
            <person name="Vahala J."/>
            <person name="Wall K."/>
            <person name="Wessler S."/>
            <person name="Yang G."/>
            <person name="Yin T."/>
            <person name="Douglas C."/>
            <person name="Marra M."/>
            <person name="Sandberg G."/>
            <person name="Van de Peer Y."/>
            <person name="Rokhsar D."/>
        </authorList>
    </citation>
    <scope>NUCLEOTIDE SEQUENCE [LARGE SCALE GENOMIC DNA]</scope>
    <source>
        <strain evidence="9">cv. Nisqually</strain>
    </source>
</reference>
<dbReference type="InterPro" id="IPR038718">
    <property type="entry name" value="SNF2-like_sf"/>
</dbReference>
<evidence type="ECO:0000256" key="4">
    <source>
        <dbReference type="ARBA" id="ARBA00022840"/>
    </source>
</evidence>
<dbReference type="GO" id="GO:0005524">
    <property type="term" value="F:ATP binding"/>
    <property type="evidence" value="ECO:0007669"/>
    <property type="project" value="UniProtKB-KW"/>
</dbReference>
<dbReference type="SUPFAM" id="SSF52540">
    <property type="entry name" value="P-loop containing nucleoside triphosphate hydrolases"/>
    <property type="match status" value="1"/>
</dbReference>
<comment type="subcellular location">
    <subcellularLocation>
        <location evidence="1">Nucleus</location>
    </subcellularLocation>
</comment>
<feature type="chain" id="PRO_5018212866" description="SNF2 N-terminal domain-containing protein" evidence="6">
    <location>
        <begin position="24"/>
        <end position="192"/>
    </location>
</feature>
<keyword evidence="2" id="KW-0547">Nucleotide-binding</keyword>
<gene>
    <name evidence="8" type="ORF">POPTR_004G159100</name>
</gene>
<name>A0A3N7G6C1_POPTR</name>
<dbReference type="Gene3D" id="3.40.50.10810">
    <property type="entry name" value="Tandem AAA-ATPase domain"/>
    <property type="match status" value="1"/>
</dbReference>
<evidence type="ECO:0000256" key="3">
    <source>
        <dbReference type="ARBA" id="ARBA00022806"/>
    </source>
</evidence>
<feature type="signal peptide" evidence="6">
    <location>
        <begin position="1"/>
        <end position="23"/>
    </location>
</feature>
<dbReference type="EMBL" id="CM009293">
    <property type="protein sequence ID" value="RQO89408.1"/>
    <property type="molecule type" value="Genomic_DNA"/>
</dbReference>
<dbReference type="InterPro" id="IPR000330">
    <property type="entry name" value="SNF2_N"/>
</dbReference>
<dbReference type="InParanoid" id="A0A3N7G6C1"/>
<dbReference type="AlphaFoldDB" id="A0A3N7G6C1"/>
<evidence type="ECO:0000256" key="2">
    <source>
        <dbReference type="ARBA" id="ARBA00022741"/>
    </source>
</evidence>
<keyword evidence="5" id="KW-0539">Nucleus</keyword>